<comment type="caution">
    <text evidence="1">The sequence shown here is derived from an EMBL/GenBank/DDBJ whole genome shotgun (WGS) entry which is preliminary data.</text>
</comment>
<proteinExistence type="predicted"/>
<evidence type="ECO:0000313" key="2">
    <source>
        <dbReference type="Proteomes" id="UP000735302"/>
    </source>
</evidence>
<name>A0AAV4DBR7_9GAST</name>
<dbReference type="Proteomes" id="UP000735302">
    <property type="component" value="Unassembled WGS sequence"/>
</dbReference>
<organism evidence="1 2">
    <name type="scientific">Plakobranchus ocellatus</name>
    <dbReference type="NCBI Taxonomy" id="259542"/>
    <lineage>
        <taxon>Eukaryota</taxon>
        <taxon>Metazoa</taxon>
        <taxon>Spiralia</taxon>
        <taxon>Lophotrochozoa</taxon>
        <taxon>Mollusca</taxon>
        <taxon>Gastropoda</taxon>
        <taxon>Heterobranchia</taxon>
        <taxon>Euthyneura</taxon>
        <taxon>Panpulmonata</taxon>
        <taxon>Sacoglossa</taxon>
        <taxon>Placobranchoidea</taxon>
        <taxon>Plakobranchidae</taxon>
        <taxon>Plakobranchus</taxon>
    </lineage>
</organism>
<dbReference type="EMBL" id="BLXT01007705">
    <property type="protein sequence ID" value="GFO41702.1"/>
    <property type="molecule type" value="Genomic_DNA"/>
</dbReference>
<protein>
    <submittedName>
        <fullName evidence="1">Uncharacterized protein</fullName>
    </submittedName>
</protein>
<accession>A0AAV4DBR7</accession>
<sequence length="80" mass="9497">MITECYMLYFVFSQSNPRQRKRQDKTSLWKFLLKASQPGPDADRVSPYIRGEQGVPQEGGYKLFDKLGPYWQLHRLQESR</sequence>
<reference evidence="1 2" key="1">
    <citation type="journal article" date="2021" name="Elife">
        <title>Chloroplast acquisition without the gene transfer in kleptoplastic sea slugs, Plakobranchus ocellatus.</title>
        <authorList>
            <person name="Maeda T."/>
            <person name="Takahashi S."/>
            <person name="Yoshida T."/>
            <person name="Shimamura S."/>
            <person name="Takaki Y."/>
            <person name="Nagai Y."/>
            <person name="Toyoda A."/>
            <person name="Suzuki Y."/>
            <person name="Arimoto A."/>
            <person name="Ishii H."/>
            <person name="Satoh N."/>
            <person name="Nishiyama T."/>
            <person name="Hasebe M."/>
            <person name="Maruyama T."/>
            <person name="Minagawa J."/>
            <person name="Obokata J."/>
            <person name="Shigenobu S."/>
        </authorList>
    </citation>
    <scope>NUCLEOTIDE SEQUENCE [LARGE SCALE GENOMIC DNA]</scope>
</reference>
<dbReference type="AlphaFoldDB" id="A0AAV4DBR7"/>
<evidence type="ECO:0000313" key="1">
    <source>
        <dbReference type="EMBL" id="GFO41702.1"/>
    </source>
</evidence>
<keyword evidence="2" id="KW-1185">Reference proteome</keyword>
<gene>
    <name evidence="1" type="ORF">PoB_006820700</name>
</gene>